<dbReference type="GO" id="GO:0098719">
    <property type="term" value="P:sodium ion import across plasma membrane"/>
    <property type="evidence" value="ECO:0007669"/>
    <property type="project" value="TreeGrafter"/>
</dbReference>
<keyword evidence="7" id="KW-0406">Ion transport</keyword>
<dbReference type="RefSeq" id="WP_057003007.1">
    <property type="nucleotide sequence ID" value="NZ_AZGA01000088.1"/>
</dbReference>
<feature type="transmembrane region" description="Helical" evidence="10">
    <location>
        <begin position="270"/>
        <end position="292"/>
    </location>
</feature>
<feature type="transmembrane region" description="Helical" evidence="10">
    <location>
        <begin position="372"/>
        <end position="392"/>
    </location>
</feature>
<feature type="domain" description="Cation/H+ exchanger transmembrane" evidence="11">
    <location>
        <begin position="11"/>
        <end position="389"/>
    </location>
</feature>
<evidence type="ECO:0000256" key="6">
    <source>
        <dbReference type="ARBA" id="ARBA00023053"/>
    </source>
</evidence>
<evidence type="ECO:0000256" key="10">
    <source>
        <dbReference type="SAM" id="Phobius"/>
    </source>
</evidence>
<feature type="transmembrane region" description="Helical" evidence="10">
    <location>
        <begin position="226"/>
        <end position="250"/>
    </location>
</feature>
<protein>
    <submittedName>
        <fullName evidence="12">Na(+) h(+) antiporter</fullName>
    </submittedName>
</protein>
<evidence type="ECO:0000256" key="5">
    <source>
        <dbReference type="ARBA" id="ARBA00022989"/>
    </source>
</evidence>
<dbReference type="GO" id="GO:0005886">
    <property type="term" value="C:plasma membrane"/>
    <property type="evidence" value="ECO:0007669"/>
    <property type="project" value="UniProtKB-SubCell"/>
</dbReference>
<sequence length="634" mass="70297">MAIFILAMVAAVVVAQVINHFIPQVPVPLLEIGLGVILALLPTAAKFEFNPEIFLMGIIAPLMFNDGQNTNRRALGHNLMSILMLSVVLVTATAILVAFGVNWWRPIYGFWPVFVLVALMSPTDATAVSGLTEKMKIPSGLMHMLEGESLFNDATGIVLFNFGIASLTFGKLPISQGVGEFLLEFFGGILLGVGLGYLFVVARISLQRVGMDQSSIMVPIQLATPFVVYLAGEALGVSGILAVVAAGMIHGLEKDRLRLTSSRLQVVTSTVWRVVADLLNGEVFVMLGLVLPGVVRDTDNLGPYLFGAVVLYLAMTGVRWLFIRFLVDLPLHLPRSREATLMTVFGSHGAVTLALALALPITFPRRATVIELAALVILMSLIVPTVLGPFILPPEPEPQGPDFQKARSQMLQEVIANFERQVPNSPEKLKVLNDLRNQHVTRDSFDMVKYKAIQAGAEAQEQEAITQAGQSGELSPLMATRYLNFIQRRQANEHRNIFKAIYLKIVISIIGRRKRRQAQQLMAANRIDQQKFEDGRLALQKAEEIVHKAVMAWLAQQAPSTEVTQVQLRYQQRYDRLNRNETSEDALQDLYITVFQLEYQYVKSEVEAKKMSSAVAQQLREQISYDEMVYVQGQ</sequence>
<accession>A0A0R1XUV2</accession>
<comment type="subcellular location">
    <subcellularLocation>
        <location evidence="1">Cell membrane</location>
        <topology evidence="1">Multi-pass membrane protein</topology>
    </subcellularLocation>
</comment>
<feature type="transmembrane region" description="Helical" evidence="10">
    <location>
        <begin position="110"/>
        <end position="129"/>
    </location>
</feature>
<comment type="caution">
    <text evidence="12">The sequence shown here is derived from an EMBL/GenBank/DDBJ whole genome shotgun (WGS) entry which is preliminary data.</text>
</comment>
<evidence type="ECO:0000256" key="3">
    <source>
        <dbReference type="ARBA" id="ARBA00022475"/>
    </source>
</evidence>
<organism evidence="12 13">
    <name type="scientific">Agrilactobacillus composti DSM 18527 = JCM 14202</name>
    <dbReference type="NCBI Taxonomy" id="1423734"/>
    <lineage>
        <taxon>Bacteria</taxon>
        <taxon>Bacillati</taxon>
        <taxon>Bacillota</taxon>
        <taxon>Bacilli</taxon>
        <taxon>Lactobacillales</taxon>
        <taxon>Lactobacillaceae</taxon>
        <taxon>Agrilactobacillus</taxon>
    </lineage>
</organism>
<keyword evidence="6" id="KW-0915">Sodium</keyword>
<keyword evidence="2" id="KW-0813">Transport</keyword>
<keyword evidence="13" id="KW-1185">Reference proteome</keyword>
<dbReference type="GO" id="GO:0015386">
    <property type="term" value="F:potassium:proton antiporter activity"/>
    <property type="evidence" value="ECO:0007669"/>
    <property type="project" value="TreeGrafter"/>
</dbReference>
<evidence type="ECO:0000256" key="2">
    <source>
        <dbReference type="ARBA" id="ARBA00022448"/>
    </source>
</evidence>
<evidence type="ECO:0000256" key="4">
    <source>
        <dbReference type="ARBA" id="ARBA00022692"/>
    </source>
</evidence>
<dbReference type="GO" id="GO:0051453">
    <property type="term" value="P:regulation of intracellular pH"/>
    <property type="evidence" value="ECO:0007669"/>
    <property type="project" value="TreeGrafter"/>
</dbReference>
<feature type="transmembrane region" description="Helical" evidence="10">
    <location>
        <begin position="25"/>
        <end position="45"/>
    </location>
</feature>
<dbReference type="PATRIC" id="fig|1423734.3.peg.1668"/>
<evidence type="ECO:0000256" key="1">
    <source>
        <dbReference type="ARBA" id="ARBA00004651"/>
    </source>
</evidence>
<dbReference type="Proteomes" id="UP000051236">
    <property type="component" value="Unassembled WGS sequence"/>
</dbReference>
<keyword evidence="3" id="KW-1003">Cell membrane</keyword>
<keyword evidence="8 10" id="KW-0472">Membrane</keyword>
<dbReference type="GO" id="GO:0015385">
    <property type="term" value="F:sodium:proton antiporter activity"/>
    <property type="evidence" value="ECO:0007669"/>
    <property type="project" value="InterPro"/>
</dbReference>
<dbReference type="PANTHER" id="PTHR10110">
    <property type="entry name" value="SODIUM/HYDROGEN EXCHANGER"/>
    <property type="match status" value="1"/>
</dbReference>
<feature type="transmembrane region" description="Helical" evidence="10">
    <location>
        <begin position="339"/>
        <end position="360"/>
    </location>
</feature>
<name>A0A0R1XUV2_9LACO</name>
<feature type="transmembrane region" description="Helical" evidence="10">
    <location>
        <begin position="150"/>
        <end position="169"/>
    </location>
</feature>
<dbReference type="Pfam" id="PF00999">
    <property type="entry name" value="Na_H_Exchanger"/>
    <property type="match status" value="1"/>
</dbReference>
<dbReference type="AlphaFoldDB" id="A0A0R1XUV2"/>
<evidence type="ECO:0000256" key="8">
    <source>
        <dbReference type="ARBA" id="ARBA00023136"/>
    </source>
</evidence>
<feature type="transmembrane region" description="Helical" evidence="10">
    <location>
        <begin position="82"/>
        <end position="104"/>
    </location>
</feature>
<dbReference type="STRING" id="1423734.FC83_GL001649"/>
<dbReference type="InterPro" id="IPR018422">
    <property type="entry name" value="Cation/H_exchanger_CPA1"/>
</dbReference>
<evidence type="ECO:0000313" key="12">
    <source>
        <dbReference type="EMBL" id="KRM30515.1"/>
    </source>
</evidence>
<feature type="transmembrane region" description="Helical" evidence="10">
    <location>
        <begin position="304"/>
        <end position="327"/>
    </location>
</feature>
<dbReference type="Gene3D" id="6.10.140.1330">
    <property type="match status" value="1"/>
</dbReference>
<keyword evidence="4 10" id="KW-0812">Transmembrane</keyword>
<keyword evidence="5 10" id="KW-1133">Transmembrane helix</keyword>
<keyword evidence="9" id="KW-0739">Sodium transport</keyword>
<gene>
    <name evidence="12" type="ORF">FC83_GL001649</name>
</gene>
<feature type="transmembrane region" description="Helical" evidence="10">
    <location>
        <begin position="181"/>
        <end position="206"/>
    </location>
</feature>
<evidence type="ECO:0000256" key="7">
    <source>
        <dbReference type="ARBA" id="ARBA00023065"/>
    </source>
</evidence>
<evidence type="ECO:0000313" key="13">
    <source>
        <dbReference type="Proteomes" id="UP000051236"/>
    </source>
</evidence>
<reference evidence="12 13" key="1">
    <citation type="journal article" date="2015" name="Genome Announc.">
        <title>Expanding the biotechnology potential of lactobacilli through comparative genomics of 213 strains and associated genera.</title>
        <authorList>
            <person name="Sun Z."/>
            <person name="Harris H.M."/>
            <person name="McCann A."/>
            <person name="Guo C."/>
            <person name="Argimon S."/>
            <person name="Zhang W."/>
            <person name="Yang X."/>
            <person name="Jeffery I.B."/>
            <person name="Cooney J.C."/>
            <person name="Kagawa T.F."/>
            <person name="Liu W."/>
            <person name="Song Y."/>
            <person name="Salvetti E."/>
            <person name="Wrobel A."/>
            <person name="Rasinkangas P."/>
            <person name="Parkhill J."/>
            <person name="Rea M.C."/>
            <person name="O'Sullivan O."/>
            <person name="Ritari J."/>
            <person name="Douillard F.P."/>
            <person name="Paul Ross R."/>
            <person name="Yang R."/>
            <person name="Briner A.E."/>
            <person name="Felis G.E."/>
            <person name="de Vos W.M."/>
            <person name="Barrangou R."/>
            <person name="Klaenhammer T.R."/>
            <person name="Caufield P.W."/>
            <person name="Cui Y."/>
            <person name="Zhang H."/>
            <person name="O'Toole P.W."/>
        </authorList>
    </citation>
    <scope>NUCLEOTIDE SEQUENCE [LARGE SCALE GENOMIC DNA]</scope>
    <source>
        <strain evidence="12 13">DSM 18527</strain>
    </source>
</reference>
<dbReference type="InterPro" id="IPR006153">
    <property type="entry name" value="Cation/H_exchanger_TM"/>
</dbReference>
<evidence type="ECO:0000259" key="11">
    <source>
        <dbReference type="Pfam" id="PF00999"/>
    </source>
</evidence>
<dbReference type="eggNOG" id="COG0025">
    <property type="taxonomic scope" value="Bacteria"/>
</dbReference>
<dbReference type="EMBL" id="AZGA01000088">
    <property type="protein sequence ID" value="KRM30515.1"/>
    <property type="molecule type" value="Genomic_DNA"/>
</dbReference>
<evidence type="ECO:0000256" key="9">
    <source>
        <dbReference type="ARBA" id="ARBA00023201"/>
    </source>
</evidence>
<proteinExistence type="predicted"/>
<dbReference type="PANTHER" id="PTHR10110:SF86">
    <property type="entry name" value="SODIUM_HYDROGEN EXCHANGER 7"/>
    <property type="match status" value="1"/>
</dbReference>